<evidence type="ECO:0000313" key="3">
    <source>
        <dbReference type="Proteomes" id="UP001190700"/>
    </source>
</evidence>
<sequence>MQQAADVVSQQHEQALALQAEEAARDDQQLQELQRVAEEQRHQLDQAAQDQRALEQRVVESRSVMQAALEAVDGRTIMEEPERPTTTPASCATLTSDAREAEQEALAVPSSATPVDVRSHKGVAFEEDASTRASSSPSVRDRLAKMDWRSISAPAVVVIRAYVEKHLAGHADKMEAERMFFCKVARCYREHDLASGMEWATSL</sequence>
<name>A0AAE0GKT5_9CHLO</name>
<proteinExistence type="predicted"/>
<dbReference type="AlphaFoldDB" id="A0AAE0GKT5"/>
<keyword evidence="3" id="KW-1185">Reference proteome</keyword>
<protein>
    <submittedName>
        <fullName evidence="2">Uncharacterized protein</fullName>
    </submittedName>
</protein>
<accession>A0AAE0GKT5</accession>
<dbReference type="EMBL" id="LGRX02004641">
    <property type="protein sequence ID" value="KAK3279853.1"/>
    <property type="molecule type" value="Genomic_DNA"/>
</dbReference>
<gene>
    <name evidence="2" type="ORF">CYMTET_12281</name>
</gene>
<evidence type="ECO:0000256" key="1">
    <source>
        <dbReference type="SAM" id="MobiDB-lite"/>
    </source>
</evidence>
<comment type="caution">
    <text evidence="2">The sequence shown here is derived from an EMBL/GenBank/DDBJ whole genome shotgun (WGS) entry which is preliminary data.</text>
</comment>
<dbReference type="Proteomes" id="UP001190700">
    <property type="component" value="Unassembled WGS sequence"/>
</dbReference>
<organism evidence="2 3">
    <name type="scientific">Cymbomonas tetramitiformis</name>
    <dbReference type="NCBI Taxonomy" id="36881"/>
    <lineage>
        <taxon>Eukaryota</taxon>
        <taxon>Viridiplantae</taxon>
        <taxon>Chlorophyta</taxon>
        <taxon>Pyramimonadophyceae</taxon>
        <taxon>Pyramimonadales</taxon>
        <taxon>Pyramimonadaceae</taxon>
        <taxon>Cymbomonas</taxon>
    </lineage>
</organism>
<feature type="compositionally biased region" description="Low complexity" evidence="1">
    <location>
        <begin position="10"/>
        <end position="21"/>
    </location>
</feature>
<feature type="region of interest" description="Disordered" evidence="1">
    <location>
        <begin position="1"/>
        <end position="27"/>
    </location>
</feature>
<evidence type="ECO:0000313" key="2">
    <source>
        <dbReference type="EMBL" id="KAK3279853.1"/>
    </source>
</evidence>
<reference evidence="2 3" key="1">
    <citation type="journal article" date="2015" name="Genome Biol. Evol.">
        <title>Comparative Genomics of a Bacterivorous Green Alga Reveals Evolutionary Causalities and Consequences of Phago-Mixotrophic Mode of Nutrition.</title>
        <authorList>
            <person name="Burns J.A."/>
            <person name="Paasch A."/>
            <person name="Narechania A."/>
            <person name="Kim E."/>
        </authorList>
    </citation>
    <scope>NUCLEOTIDE SEQUENCE [LARGE SCALE GENOMIC DNA]</scope>
    <source>
        <strain evidence="2 3">PLY_AMNH</strain>
    </source>
</reference>